<evidence type="ECO:0000256" key="1">
    <source>
        <dbReference type="ARBA" id="ARBA00023054"/>
    </source>
</evidence>
<feature type="compositionally biased region" description="Basic and acidic residues" evidence="6">
    <location>
        <begin position="866"/>
        <end position="876"/>
    </location>
</feature>
<dbReference type="AlphaFoldDB" id="A0AAN8V5H1"/>
<feature type="non-terminal residue" evidence="7">
    <location>
        <position position="1027"/>
    </location>
</feature>
<accession>A0AAN8V5H1</accession>
<dbReference type="GO" id="GO:0005652">
    <property type="term" value="C:nuclear lamina"/>
    <property type="evidence" value="ECO:0007669"/>
    <property type="project" value="UniProtKB-SubCell"/>
</dbReference>
<evidence type="ECO:0000256" key="4">
    <source>
        <dbReference type="ARBA" id="ARBA00024208"/>
    </source>
</evidence>
<feature type="coiled-coil region" evidence="5">
    <location>
        <begin position="530"/>
        <end position="697"/>
    </location>
</feature>
<organism evidence="7 8">
    <name type="scientific">Dillenia turbinata</name>
    <dbReference type="NCBI Taxonomy" id="194707"/>
    <lineage>
        <taxon>Eukaryota</taxon>
        <taxon>Viridiplantae</taxon>
        <taxon>Streptophyta</taxon>
        <taxon>Embryophyta</taxon>
        <taxon>Tracheophyta</taxon>
        <taxon>Spermatophyta</taxon>
        <taxon>Magnoliopsida</taxon>
        <taxon>eudicotyledons</taxon>
        <taxon>Gunneridae</taxon>
        <taxon>Pentapetalae</taxon>
        <taxon>Dilleniales</taxon>
        <taxon>Dilleniaceae</taxon>
        <taxon>Dillenia</taxon>
    </lineage>
</organism>
<comment type="caution">
    <text evidence="7">The sequence shown here is derived from an EMBL/GenBank/DDBJ whole genome shotgun (WGS) entry which is preliminary data.</text>
</comment>
<evidence type="ECO:0008006" key="9">
    <source>
        <dbReference type="Google" id="ProtNLM"/>
    </source>
</evidence>
<keyword evidence="1 5" id="KW-0175">Coiled coil</keyword>
<feature type="region of interest" description="Disordered" evidence="6">
    <location>
        <begin position="807"/>
        <end position="829"/>
    </location>
</feature>
<evidence type="ECO:0000256" key="3">
    <source>
        <dbReference type="ARBA" id="ARBA00024186"/>
    </source>
</evidence>
<reference evidence="7 8" key="1">
    <citation type="submission" date="2023-12" db="EMBL/GenBank/DDBJ databases">
        <title>A high-quality genome assembly for Dillenia turbinata (Dilleniales).</title>
        <authorList>
            <person name="Chanderbali A."/>
        </authorList>
    </citation>
    <scope>NUCLEOTIDE SEQUENCE [LARGE SCALE GENOMIC DNA]</scope>
    <source>
        <strain evidence="7">LSX21</strain>
        <tissue evidence="7">Leaf</tissue>
    </source>
</reference>
<feature type="region of interest" description="Disordered" evidence="6">
    <location>
        <begin position="852"/>
        <end position="881"/>
    </location>
</feature>
<evidence type="ECO:0000256" key="6">
    <source>
        <dbReference type="SAM" id="MobiDB-lite"/>
    </source>
</evidence>
<dbReference type="PANTHER" id="PTHR31908:SF2">
    <property type="entry name" value="PROTEIN CROWDED NUCLEI 4"/>
    <property type="match status" value="1"/>
</dbReference>
<proteinExistence type="inferred from homology"/>
<protein>
    <recommendedName>
        <fullName evidence="9">Protein CROWDED NUCLEI 4</fullName>
    </recommendedName>
</protein>
<gene>
    <name evidence="7" type="ORF">RJ641_010116</name>
</gene>
<dbReference type="Proteomes" id="UP001370490">
    <property type="component" value="Unassembled WGS sequence"/>
</dbReference>
<feature type="region of interest" description="Disordered" evidence="6">
    <location>
        <begin position="983"/>
        <end position="1027"/>
    </location>
</feature>
<dbReference type="GO" id="GO:0006997">
    <property type="term" value="P:nucleus organization"/>
    <property type="evidence" value="ECO:0007669"/>
    <property type="project" value="InterPro"/>
</dbReference>
<keyword evidence="2" id="KW-0539">Nucleus</keyword>
<evidence type="ECO:0000256" key="5">
    <source>
        <dbReference type="SAM" id="Coils"/>
    </source>
</evidence>
<feature type="coiled-coil region" evidence="5">
    <location>
        <begin position="400"/>
        <end position="504"/>
    </location>
</feature>
<comment type="subcellular location">
    <subcellularLocation>
        <location evidence="3">Nucleus lamina</location>
    </subcellularLocation>
</comment>
<name>A0AAN8V5H1_9MAGN</name>
<evidence type="ECO:0000313" key="7">
    <source>
        <dbReference type="EMBL" id="KAK6923916.1"/>
    </source>
</evidence>
<evidence type="ECO:0000256" key="2">
    <source>
        <dbReference type="ARBA" id="ARBA00023242"/>
    </source>
</evidence>
<dbReference type="EMBL" id="JBAMMX010000017">
    <property type="protein sequence ID" value="KAK6923916.1"/>
    <property type="molecule type" value="Genomic_DNA"/>
</dbReference>
<evidence type="ECO:0000313" key="8">
    <source>
        <dbReference type="Proteomes" id="UP001370490"/>
    </source>
</evidence>
<feature type="coiled-coil region" evidence="5">
    <location>
        <begin position="148"/>
        <end position="357"/>
    </location>
</feature>
<feature type="compositionally biased region" description="Low complexity" evidence="6">
    <location>
        <begin position="12"/>
        <end position="36"/>
    </location>
</feature>
<keyword evidence="8" id="KW-1185">Reference proteome</keyword>
<dbReference type="PANTHER" id="PTHR31908">
    <property type="entry name" value="PROTEIN CROWDED NUCLEI 4"/>
    <property type="match status" value="1"/>
</dbReference>
<sequence>MATPQQERPSSRRFSIPFSPRLLESSTTPFSGTFPSAALRTPLTDDSISKRLKDAGFDEESVKRRDKAALIAYIAKLEAEIFDYQHHMGLLILERKDWNSKFEQLKAAAESAEIIHKRDQTGHASALAEAKIREDKLKKALGVEKECVANLEKALHEMRAEAAEVKVAAESSLAEARKMADDAEVKFAEAEAKLLAAESLEADASRYHRAAERKLHEVEAREDDLRRHIISFKSERENYFAKRSEELTELEKELDSARASIEEERKSLCEEKMNLELKKASLLTREEAVIDRESHVQKREQELLVLQEKVASLESEQQKKAMANQETVFKLKMSEFEAELERKRKLVEHEIDAKRRTLELRELDLKHREDFISEREHELGVQSATLFDKEKDVAEKWNLLNEKEKRIDAAEKEIEANQLLLMKEREDINGLKQDLQKSLELLELRKREVDCAGEKVEALKNETSELLILETKLKEEIDLVRAQKLKLMAETDKLKAEKAKFETEWELVDEKKEEFRREAEYIAKERLAVSEFLKDERESLKQEKDALRAQYKLESDSLAREREEFMNKMRHEHIEWFNKMQQERSDVLLDIEMQKKELENCLEKRREEVESLLREKERAFEQEKKRELDHINSLKEKLTKEQELVALEMKKLEMERTEINIDREQRGREWSELNVLIEELKMQREKLKEQRELLHTDREKIHVQIEYLKRLEDLKYGIDEISELEQQSKVISRRKEILTKSFLKQQNALHNAILDSHERLKVSNGGLKLVPSQAGVDKTSPSSTPLSFFKRCTKFIFKPSLNLPIDLERNSPPSCDEKANSNPDGIKNSDYAQEIAEPKVILEVTTMNEDANGGVSVHSLFGSDEQSDRKRRDEASTRNSDYSLLAQGASCKKRRQQKDATGIASEEIALNCVLSTEEDNPESVNLVDETPGTYEGNNDTVEIDAEILETTREVMVVDPSALHHEVKCQQNLVSEFGEEILEAGGSNGHADSQGVGSGLMSSTSSEQKKQADTLLVDGRGLIGPQNQ</sequence>
<comment type="similarity">
    <text evidence="4">Belongs to the CRWN family.</text>
</comment>
<dbReference type="InterPro" id="IPR040418">
    <property type="entry name" value="CRWN"/>
</dbReference>
<feature type="region of interest" description="Disordered" evidence="6">
    <location>
        <begin position="1"/>
        <end position="40"/>
    </location>
</feature>